<organism evidence="1 2">
    <name type="scientific">Streblomastix strix</name>
    <dbReference type="NCBI Taxonomy" id="222440"/>
    <lineage>
        <taxon>Eukaryota</taxon>
        <taxon>Metamonada</taxon>
        <taxon>Preaxostyla</taxon>
        <taxon>Oxymonadida</taxon>
        <taxon>Streblomastigidae</taxon>
        <taxon>Streblomastix</taxon>
    </lineage>
</organism>
<dbReference type="AlphaFoldDB" id="A0A5J4WCD4"/>
<protein>
    <submittedName>
        <fullName evidence="1">Uncharacterized protein</fullName>
    </submittedName>
</protein>
<evidence type="ECO:0000313" key="1">
    <source>
        <dbReference type="EMBL" id="KAA6392222.1"/>
    </source>
</evidence>
<dbReference type="EMBL" id="SNRW01002618">
    <property type="protein sequence ID" value="KAA6392222.1"/>
    <property type="molecule type" value="Genomic_DNA"/>
</dbReference>
<name>A0A5J4WCD4_9EUKA</name>
<comment type="caution">
    <text evidence="1">The sequence shown here is derived from an EMBL/GenBank/DDBJ whole genome shotgun (WGS) entry which is preliminary data.</text>
</comment>
<evidence type="ECO:0000313" key="2">
    <source>
        <dbReference type="Proteomes" id="UP000324800"/>
    </source>
</evidence>
<gene>
    <name evidence="1" type="ORF">EZS28_012253</name>
</gene>
<proteinExistence type="predicted"/>
<accession>A0A5J4WCD4</accession>
<sequence>MTTLGTATGGEDDTLLLLKADKTQLIDSYTKGETEDLLNNKADTGVSYSKSETYARYEVYTKGDDDALLLLKADKTQLIDSYIKGETNNLLNNKADTGVSYMKGEDDTLLLLKANKTQLIDSYTKGETNNLLDNKANQPSTYTKIETDQLISEIDVRDVDLTYYYNKTYINKLLGEKADANKLSNQVTLDGMSTVTGASFVKSGADNTVVLLGAGGTKPISEFASGSIDDTNYVKKTGQELQIIHGILQGDDDELSMSDRYDNQTIYGTKTFNSNVNATEFVKTGKDDTSDLLTGGDDTLLSSLRRLRNKVVYNIRLYLSNDYMGFAFSNFFEKLWPFSKHALVLGDDVGHKLNVMGYNNEKGPYLGGQIGSVDQVTSINGNSHIAIAGVYYTDCESLKRANRNVTGDRKIRIVDDWHVNSVIDGMKSMSWVEDVVQKQTEAIGDGVQPYDPSYSVSLSNYFNNNIKLVNNKIFGLLRAAYFFKEGSICTSNFQAEVSSQHVSNVFKVFQTIYFDQKPILSKFFPIKTSYTSFAGMIQTNGNRTPVFAVNQGFGYYPMYLCYFNGSYLVDPQPQESNQNNLASKGLPIYHIDSVIMQHDILPPMLIPLSVFQQYTVTEVSRNQILALAYTIYDLDAFKIYVIDDTGNKLVMFNMQQRQKEFIETEQYLLSMSESIGPKRTLLFPVMIQYEFNTDLIQEIPSAYITVADTDNPAR</sequence>
<reference evidence="1 2" key="1">
    <citation type="submission" date="2019-03" db="EMBL/GenBank/DDBJ databases">
        <title>Single cell metagenomics reveals metabolic interactions within the superorganism composed of flagellate Streblomastix strix and complex community of Bacteroidetes bacteria on its surface.</title>
        <authorList>
            <person name="Treitli S.C."/>
            <person name="Kolisko M."/>
            <person name="Husnik F."/>
            <person name="Keeling P."/>
            <person name="Hampl V."/>
        </authorList>
    </citation>
    <scope>NUCLEOTIDE SEQUENCE [LARGE SCALE GENOMIC DNA]</scope>
    <source>
        <strain evidence="1">ST1C</strain>
    </source>
</reference>
<dbReference type="Proteomes" id="UP000324800">
    <property type="component" value="Unassembled WGS sequence"/>
</dbReference>